<feature type="transmembrane region" description="Helical" evidence="1">
    <location>
        <begin position="137"/>
        <end position="158"/>
    </location>
</feature>
<dbReference type="EMBL" id="CADCUF010000269">
    <property type="protein sequence ID" value="CAA9352642.1"/>
    <property type="molecule type" value="Genomic_DNA"/>
</dbReference>
<keyword evidence="1" id="KW-0472">Membrane</keyword>
<dbReference type="AlphaFoldDB" id="A0A6J4M858"/>
<organism evidence="2">
    <name type="scientific">uncultured Nocardioidaceae bacterium</name>
    <dbReference type="NCBI Taxonomy" id="253824"/>
    <lineage>
        <taxon>Bacteria</taxon>
        <taxon>Bacillati</taxon>
        <taxon>Actinomycetota</taxon>
        <taxon>Actinomycetes</taxon>
        <taxon>Propionibacteriales</taxon>
        <taxon>Nocardioidaceae</taxon>
        <taxon>environmental samples</taxon>
    </lineage>
</organism>
<feature type="transmembrane region" description="Helical" evidence="1">
    <location>
        <begin position="59"/>
        <end position="83"/>
    </location>
</feature>
<feature type="transmembrane region" description="Helical" evidence="1">
    <location>
        <begin position="95"/>
        <end position="117"/>
    </location>
</feature>
<sequence>MALRRTRPDVGSVAPVSRHHPRSVLGEVLHNSHALLAFFALSNCDILVARAVLDDQASGLYAGGLILTKAVLFLPQFVVVLVFPSMSADTSRRTVQVRALGLILAMGLVTVAVAAVASRLAVVFVGGSAYVELRPDIWAFAVLGTLLAMTQLQVYAVVARQRGPAVLVLWTGLVAVVACSTVIGSLGALLAVMVGVLTCVLVGLAVAGRKPGPGPGSDPDPSSGTRVEA</sequence>
<gene>
    <name evidence="2" type="ORF">AVDCRST_MAG24-1889</name>
</gene>
<accession>A0A6J4M858</accession>
<keyword evidence="1" id="KW-1133">Transmembrane helix</keyword>
<feature type="transmembrane region" description="Helical" evidence="1">
    <location>
        <begin position="189"/>
        <end position="207"/>
    </location>
</feature>
<protein>
    <submittedName>
        <fullName evidence="2">Capsular polysaccharide biosynthesis protein</fullName>
    </submittedName>
</protein>
<feature type="transmembrane region" description="Helical" evidence="1">
    <location>
        <begin position="165"/>
        <end position="183"/>
    </location>
</feature>
<reference evidence="2" key="1">
    <citation type="submission" date="2020-02" db="EMBL/GenBank/DDBJ databases">
        <authorList>
            <person name="Meier V. D."/>
        </authorList>
    </citation>
    <scope>NUCLEOTIDE SEQUENCE</scope>
    <source>
        <strain evidence="2">AVDCRST_MAG24</strain>
    </source>
</reference>
<name>A0A6J4M858_9ACTN</name>
<keyword evidence="1" id="KW-0812">Transmembrane</keyword>
<evidence type="ECO:0000256" key="1">
    <source>
        <dbReference type="SAM" id="Phobius"/>
    </source>
</evidence>
<evidence type="ECO:0000313" key="2">
    <source>
        <dbReference type="EMBL" id="CAA9352642.1"/>
    </source>
</evidence>
<proteinExistence type="predicted"/>